<keyword evidence="4" id="KW-1185">Reference proteome</keyword>
<dbReference type="RefSeq" id="WP_344513803.1">
    <property type="nucleotide sequence ID" value="NZ_BAAAQD010000041.1"/>
</dbReference>
<dbReference type="InterPro" id="IPR037461">
    <property type="entry name" value="CtCE2-like_dom"/>
</dbReference>
<dbReference type="Pfam" id="PF00553">
    <property type="entry name" value="CBM_2"/>
    <property type="match status" value="1"/>
</dbReference>
<sequence>MRSARIWSRTTIVTAATVIVGSTGVLATTLAAHAAAGCRVKYTVTSQWQGGFGASVDVTNLGDPVTSWRLTWSFAAGQTVTQLWNGTVSQSGSTVTVTNAAWNAALGTGATTNFGFGGTWNNASNPVPGTFALNGVACTGSTASPTASGSGPAGTVLDQVSTVGRVRAAGTAAQFTWPGTYFEGRFRGTGVGLALNDADNDYVVQVDGTTVANLVTPGRTTYWVRGLPGGEHTVRLAKRTESPWAAGEFGGLVADTGGAILAKAGRRSRQIEFIGDSWTAGYGNMSTTRDCAGNGGVTRNSNADASFGALTAKGLNADYQIIAWSGMGMVRNYGGQNTAYNFPASYYDKDLQALYNSGVWPVPSTWRPQVVVVGLGINDFSMALTSGEKWSTTGALAADYRAAYQTFIDRLRTRYGTSTHIVLAYPDLTYMTTAFADSVQQIVQARNSAGDARVSALYYDNTALGLDLLGCDWHPSRHDHQVLAAALSQHLSTLPLAW</sequence>
<evidence type="ECO:0000313" key="3">
    <source>
        <dbReference type="EMBL" id="GAA1568961.1"/>
    </source>
</evidence>
<dbReference type="InterPro" id="IPR013830">
    <property type="entry name" value="SGNH_hydro"/>
</dbReference>
<dbReference type="SUPFAM" id="SSF52266">
    <property type="entry name" value="SGNH hydrolase"/>
    <property type="match status" value="1"/>
</dbReference>
<dbReference type="InterPro" id="IPR001919">
    <property type="entry name" value="CBD2"/>
</dbReference>
<dbReference type="InterPro" id="IPR012291">
    <property type="entry name" value="CBM2_carb-bd_dom_sf"/>
</dbReference>
<dbReference type="Pfam" id="PF17996">
    <property type="entry name" value="CE2_N"/>
    <property type="match status" value="1"/>
</dbReference>
<evidence type="ECO:0000259" key="2">
    <source>
        <dbReference type="PROSITE" id="PS51173"/>
    </source>
</evidence>
<dbReference type="Gene3D" id="2.60.120.260">
    <property type="entry name" value="Galactose-binding domain-like"/>
    <property type="match status" value="1"/>
</dbReference>
<dbReference type="InterPro" id="IPR052762">
    <property type="entry name" value="PCW_deacetylase/CE"/>
</dbReference>
<feature type="chain" id="PRO_5047237996" description="CBM2 domain-containing protein" evidence="1">
    <location>
        <begin position="28"/>
        <end position="498"/>
    </location>
</feature>
<reference evidence="3 4" key="1">
    <citation type="journal article" date="2019" name="Int. J. Syst. Evol. Microbiol.">
        <title>The Global Catalogue of Microorganisms (GCM) 10K type strain sequencing project: providing services to taxonomists for standard genome sequencing and annotation.</title>
        <authorList>
            <consortium name="The Broad Institute Genomics Platform"/>
            <consortium name="The Broad Institute Genome Sequencing Center for Infectious Disease"/>
            <person name="Wu L."/>
            <person name="Ma J."/>
        </authorList>
    </citation>
    <scope>NUCLEOTIDE SEQUENCE [LARGE SCALE GENOMIC DNA]</scope>
    <source>
        <strain evidence="3 4">JCM 15933</strain>
    </source>
</reference>
<dbReference type="PANTHER" id="PTHR37834">
    <property type="entry name" value="GDSL-LIKE LIPASE/ACYLHYDROLASE DOMAIN PROTEIN (AFU_ORTHOLOGUE AFUA_2G00620)"/>
    <property type="match status" value="1"/>
</dbReference>
<dbReference type="PROSITE" id="PS51173">
    <property type="entry name" value="CBM2"/>
    <property type="match status" value="1"/>
</dbReference>
<dbReference type="SMART" id="SM00637">
    <property type="entry name" value="CBD_II"/>
    <property type="match status" value="1"/>
</dbReference>
<dbReference type="Pfam" id="PF13472">
    <property type="entry name" value="Lipase_GDSL_2"/>
    <property type="match status" value="1"/>
</dbReference>
<dbReference type="InterPro" id="IPR008965">
    <property type="entry name" value="CBM2/CBM3_carb-bd_dom_sf"/>
</dbReference>
<evidence type="ECO:0000256" key="1">
    <source>
        <dbReference type="SAM" id="SignalP"/>
    </source>
</evidence>
<dbReference type="SUPFAM" id="SSF49384">
    <property type="entry name" value="Carbohydrate-binding domain"/>
    <property type="match status" value="1"/>
</dbReference>
<dbReference type="PANTHER" id="PTHR37834:SF2">
    <property type="entry name" value="ESTERASE, SGNH HYDROLASE-TYPE"/>
    <property type="match status" value="1"/>
</dbReference>
<organism evidence="3 4">
    <name type="scientific">Dactylosporangium maewongense</name>
    <dbReference type="NCBI Taxonomy" id="634393"/>
    <lineage>
        <taxon>Bacteria</taxon>
        <taxon>Bacillati</taxon>
        <taxon>Actinomycetota</taxon>
        <taxon>Actinomycetes</taxon>
        <taxon>Micromonosporales</taxon>
        <taxon>Micromonosporaceae</taxon>
        <taxon>Dactylosporangium</taxon>
    </lineage>
</organism>
<dbReference type="CDD" id="cd01831">
    <property type="entry name" value="Endoglucanase_E_like"/>
    <property type="match status" value="1"/>
</dbReference>
<evidence type="ECO:0000313" key="4">
    <source>
        <dbReference type="Proteomes" id="UP001501470"/>
    </source>
</evidence>
<name>A0ABN2D252_9ACTN</name>
<dbReference type="EMBL" id="BAAAQD010000041">
    <property type="protein sequence ID" value="GAA1568961.1"/>
    <property type="molecule type" value="Genomic_DNA"/>
</dbReference>
<gene>
    <name evidence="3" type="ORF">GCM10009827_108380</name>
</gene>
<protein>
    <recommendedName>
        <fullName evidence="2">CBM2 domain-containing protein</fullName>
    </recommendedName>
</protein>
<dbReference type="InterPro" id="IPR040794">
    <property type="entry name" value="CE2_N"/>
</dbReference>
<accession>A0ABN2D252</accession>
<comment type="caution">
    <text evidence="3">The sequence shown here is derived from an EMBL/GenBank/DDBJ whole genome shotgun (WGS) entry which is preliminary data.</text>
</comment>
<feature type="domain" description="CBM2" evidence="2">
    <location>
        <begin position="31"/>
        <end position="141"/>
    </location>
</feature>
<feature type="signal peptide" evidence="1">
    <location>
        <begin position="1"/>
        <end position="27"/>
    </location>
</feature>
<dbReference type="Gene3D" id="3.40.50.1110">
    <property type="entry name" value="SGNH hydrolase"/>
    <property type="match status" value="1"/>
</dbReference>
<proteinExistence type="predicted"/>
<dbReference type="Proteomes" id="UP001501470">
    <property type="component" value="Unassembled WGS sequence"/>
</dbReference>
<dbReference type="Gene3D" id="2.60.40.290">
    <property type="match status" value="1"/>
</dbReference>
<keyword evidence="1" id="KW-0732">Signal</keyword>
<dbReference type="InterPro" id="IPR036514">
    <property type="entry name" value="SGNH_hydro_sf"/>
</dbReference>